<reference evidence="3 4" key="1">
    <citation type="submission" date="2019-04" db="EMBL/GenBank/DDBJ databases">
        <authorList>
            <person name="Li M."/>
            <person name="Gao C."/>
        </authorList>
    </citation>
    <scope>NUCLEOTIDE SEQUENCE [LARGE SCALE GENOMIC DNA]</scope>
    <source>
        <strain evidence="3 4">BGMRC 2031</strain>
    </source>
</reference>
<keyword evidence="3" id="KW-0648">Protein biosynthesis</keyword>
<dbReference type="GO" id="GO:0003746">
    <property type="term" value="F:translation elongation factor activity"/>
    <property type="evidence" value="ECO:0007669"/>
    <property type="project" value="UniProtKB-KW"/>
</dbReference>
<dbReference type="Pfam" id="PF00078">
    <property type="entry name" value="RVT_1"/>
    <property type="match status" value="1"/>
</dbReference>
<evidence type="ECO:0000256" key="1">
    <source>
        <dbReference type="ARBA" id="ARBA00034120"/>
    </source>
</evidence>
<accession>A0ABY2SI68</accession>
<organism evidence="3 4">
    <name type="scientific">Martelella alba</name>
    <dbReference type="NCBI Taxonomy" id="2590451"/>
    <lineage>
        <taxon>Bacteria</taxon>
        <taxon>Pseudomonadati</taxon>
        <taxon>Pseudomonadota</taxon>
        <taxon>Alphaproteobacteria</taxon>
        <taxon>Hyphomicrobiales</taxon>
        <taxon>Aurantimonadaceae</taxon>
        <taxon>Martelella</taxon>
    </lineage>
</organism>
<gene>
    <name evidence="3" type="ORF">FCN80_16120</name>
</gene>
<evidence type="ECO:0000259" key="2">
    <source>
        <dbReference type="PROSITE" id="PS50878"/>
    </source>
</evidence>
<keyword evidence="4" id="KW-1185">Reference proteome</keyword>
<dbReference type="SUPFAM" id="SSF56672">
    <property type="entry name" value="DNA/RNA polymerases"/>
    <property type="match status" value="1"/>
</dbReference>
<dbReference type="PANTHER" id="PTHR34047:SF8">
    <property type="entry name" value="PROTEIN YKFC"/>
    <property type="match status" value="1"/>
</dbReference>
<evidence type="ECO:0000313" key="3">
    <source>
        <dbReference type="EMBL" id="TKI05056.1"/>
    </source>
</evidence>
<dbReference type="EMBL" id="SZPQ01000023">
    <property type="protein sequence ID" value="TKI05056.1"/>
    <property type="molecule type" value="Genomic_DNA"/>
</dbReference>
<name>A0ABY2SI68_9HYPH</name>
<evidence type="ECO:0000313" key="4">
    <source>
        <dbReference type="Proteomes" id="UP000305202"/>
    </source>
</evidence>
<dbReference type="InterPro" id="IPR000477">
    <property type="entry name" value="RT_dom"/>
</dbReference>
<comment type="caution">
    <text evidence="3">The sequence shown here is derived from an EMBL/GenBank/DDBJ whole genome shotgun (WGS) entry which is preliminary data.</text>
</comment>
<dbReference type="InterPro" id="IPR051083">
    <property type="entry name" value="GrpII_Intron_Splice-Mob/Def"/>
</dbReference>
<protein>
    <submittedName>
        <fullName evidence="3">Transcription elongation factor GreAB</fullName>
    </submittedName>
</protein>
<keyword evidence="3" id="KW-0251">Elongation factor</keyword>
<dbReference type="Proteomes" id="UP000305202">
    <property type="component" value="Unassembled WGS sequence"/>
</dbReference>
<dbReference type="PROSITE" id="PS50878">
    <property type="entry name" value="RT_POL"/>
    <property type="match status" value="1"/>
</dbReference>
<sequence length="226" mass="25979">MTDTQRPGIVSTKQQQIATLARNAPERVFSSLHHYLDYDWLHRAWELTRKNAAAGVDGQTAEKYAEHLEQNLQSLLCRIKSGDYRAPAIRRVYIPKSDGQRRPLGLPTFEDKIVQRAVVMILEPVYEQSFNSCSFGFRPGRSAHHALQYLRNHIMDEGGRWILDIDIRKYFDTINYQHLREFLDRRVTDGVIRKLIDKWLKAGVMENDVLSFPVAGTPQGGVISLS</sequence>
<dbReference type="PANTHER" id="PTHR34047">
    <property type="entry name" value="NUCLEAR INTRON MATURASE 1, MITOCHONDRIAL-RELATED"/>
    <property type="match status" value="1"/>
</dbReference>
<dbReference type="InterPro" id="IPR043502">
    <property type="entry name" value="DNA/RNA_pol_sf"/>
</dbReference>
<proteinExistence type="inferred from homology"/>
<dbReference type="CDD" id="cd01651">
    <property type="entry name" value="RT_G2_intron"/>
    <property type="match status" value="1"/>
</dbReference>
<feature type="domain" description="Reverse transcriptase" evidence="2">
    <location>
        <begin position="75"/>
        <end position="226"/>
    </location>
</feature>
<comment type="similarity">
    <text evidence="1">Belongs to the bacterial reverse transcriptase family.</text>
</comment>